<evidence type="ECO:0000256" key="1">
    <source>
        <dbReference type="ARBA" id="ARBA00004123"/>
    </source>
</evidence>
<keyword evidence="5" id="KW-0508">mRNA splicing</keyword>
<keyword evidence="3" id="KW-0747">Spliceosome</keyword>
<protein>
    <submittedName>
        <fullName evidence="10">Splicing factor 3 subunit 1, putative</fullName>
    </submittedName>
</protein>
<dbReference type="InterPro" id="IPR022030">
    <property type="entry name" value="SF3A1_dom"/>
</dbReference>
<dbReference type="EMBL" id="UIVS01000002">
    <property type="protein sequence ID" value="SVP91744.1"/>
    <property type="molecule type" value="Genomic_DNA"/>
</dbReference>
<evidence type="ECO:0000256" key="3">
    <source>
        <dbReference type="ARBA" id="ARBA00022728"/>
    </source>
</evidence>
<feature type="domain" description="SURP motif" evidence="8">
    <location>
        <begin position="139"/>
        <end position="181"/>
    </location>
</feature>
<evidence type="ECO:0000256" key="5">
    <source>
        <dbReference type="ARBA" id="ARBA00023187"/>
    </source>
</evidence>
<evidence type="ECO:0000256" key="7">
    <source>
        <dbReference type="SAM" id="MobiDB-lite"/>
    </source>
</evidence>
<dbReference type="VEuPathDB" id="PiroplasmaDB:TA12905"/>
<dbReference type="EMBL" id="UIVT01000002">
    <property type="protein sequence ID" value="SVP91396.1"/>
    <property type="molecule type" value="Genomic_DNA"/>
</dbReference>
<dbReference type="FunFam" id="1.10.10.790:FF:000001">
    <property type="entry name" value="Splicing factor 3a, subunit 1"/>
    <property type="match status" value="1"/>
</dbReference>
<evidence type="ECO:0000256" key="2">
    <source>
        <dbReference type="ARBA" id="ARBA00022664"/>
    </source>
</evidence>
<dbReference type="GO" id="GO:0071013">
    <property type="term" value="C:catalytic step 2 spliceosome"/>
    <property type="evidence" value="ECO:0007669"/>
    <property type="project" value="TreeGrafter"/>
</dbReference>
<feature type="region of interest" description="Disordered" evidence="7">
    <location>
        <begin position="320"/>
        <end position="358"/>
    </location>
</feature>
<dbReference type="Gene3D" id="1.10.10.790">
    <property type="entry name" value="Surp module"/>
    <property type="match status" value="2"/>
</dbReference>
<reference evidence="10" key="1">
    <citation type="submission" date="2018-07" db="EMBL/GenBank/DDBJ databases">
        <authorList>
            <person name="Quirk P.G."/>
            <person name="Krulwich T.A."/>
        </authorList>
    </citation>
    <scope>NUCLEOTIDE SEQUENCE</scope>
    <source>
        <strain evidence="10">Anand</strain>
    </source>
</reference>
<keyword evidence="6" id="KW-0539">Nucleus</keyword>
<dbReference type="Pfam" id="PF12230">
    <property type="entry name" value="PRP21_like_P"/>
    <property type="match status" value="1"/>
</dbReference>
<evidence type="ECO:0000256" key="4">
    <source>
        <dbReference type="ARBA" id="ARBA00022737"/>
    </source>
</evidence>
<evidence type="ECO:0000313" key="9">
    <source>
        <dbReference type="EMBL" id="SVP91396.1"/>
    </source>
</evidence>
<comment type="subcellular location">
    <subcellularLocation>
        <location evidence="1">Nucleus</location>
    </subcellularLocation>
</comment>
<sequence length="486" mass="56133">MYKSEDIIFPPSFIRSVIDKTAEFVAKNGEQFVSKLRLHQSNASLNDNIKFTFLDPGNAYHLYYKLKLSELQGNKVADLNPSIPQAILDKREKLELKTKHKERLLALSDFRHSSESLQKPEDDVFSFTMPFISALDFEVIKNTALFVARNGHKFLVDLNKREKNNPQYDFLNPSHYLFTFFSNLTDSYTKCLLPPRSQIDKLNQISKNKLFYLQLCQKRADWDANEAEKLESEQMKRQEEKLEMMSLDWYSFFIAETIKFNENDDDLPPPIDFSDPEALLRFSYNSLFGTKTDVPVQETNLVKDLEDIENKIDISEQLVNSQVLSETEENQTKTEPDDSTQPSKFSDPPSNVPPREDTLIVQEGDETIKVKKSYSRRRKQSGTIMQKCPITGQLVPSSEMSEHLRIVLLDPKWKEQKDKFMQKAMAESALAPEEDVGSNLLKFVSSRPDLFGSADEEVNDHKESNHYSKGNMKYVACDIDTKRKKL</sequence>
<dbReference type="GO" id="GO:0045292">
    <property type="term" value="P:mRNA cis splicing, via spliceosome"/>
    <property type="evidence" value="ECO:0007669"/>
    <property type="project" value="InterPro"/>
</dbReference>
<proteinExistence type="predicted"/>
<accession>A0A3B0MPH7</accession>
<dbReference type="PROSITE" id="PS50128">
    <property type="entry name" value="SURP"/>
    <property type="match status" value="2"/>
</dbReference>
<dbReference type="SUPFAM" id="SSF109905">
    <property type="entry name" value="Surp module (SWAP domain)"/>
    <property type="match status" value="2"/>
</dbReference>
<organism evidence="10">
    <name type="scientific">Theileria annulata</name>
    <dbReference type="NCBI Taxonomy" id="5874"/>
    <lineage>
        <taxon>Eukaryota</taxon>
        <taxon>Sar</taxon>
        <taxon>Alveolata</taxon>
        <taxon>Apicomplexa</taxon>
        <taxon>Aconoidasida</taxon>
        <taxon>Piroplasmida</taxon>
        <taxon>Theileriidae</taxon>
        <taxon>Theileria</taxon>
    </lineage>
</organism>
<dbReference type="GO" id="GO:0005686">
    <property type="term" value="C:U2 snRNP"/>
    <property type="evidence" value="ECO:0007669"/>
    <property type="project" value="TreeGrafter"/>
</dbReference>
<keyword evidence="4" id="KW-0677">Repeat</keyword>
<dbReference type="InterPro" id="IPR000061">
    <property type="entry name" value="Surp"/>
</dbReference>
<evidence type="ECO:0000313" key="10">
    <source>
        <dbReference type="EMBL" id="SVP91744.1"/>
    </source>
</evidence>
<evidence type="ECO:0000259" key="8">
    <source>
        <dbReference type="PROSITE" id="PS50128"/>
    </source>
</evidence>
<dbReference type="GO" id="GO:0000381">
    <property type="term" value="P:regulation of alternative mRNA splicing, via spliceosome"/>
    <property type="evidence" value="ECO:0007669"/>
    <property type="project" value="TreeGrafter"/>
</dbReference>
<dbReference type="GO" id="GO:0071004">
    <property type="term" value="C:U2-type prespliceosome"/>
    <property type="evidence" value="ECO:0007669"/>
    <property type="project" value="TreeGrafter"/>
</dbReference>
<keyword evidence="2" id="KW-0507">mRNA processing</keyword>
<dbReference type="SMART" id="SM00648">
    <property type="entry name" value="SWAP"/>
    <property type="match status" value="2"/>
</dbReference>
<dbReference type="PANTHER" id="PTHR15316">
    <property type="entry name" value="SPLICEOSOME ASSOCIATED PROTEIN 114/SWAP SPLICING FACTOR-RELATED"/>
    <property type="match status" value="1"/>
</dbReference>
<dbReference type="AlphaFoldDB" id="A0A3B0MPH7"/>
<gene>
    <name evidence="9" type="ORF">TAT_000177900</name>
    <name evidence="10" type="ORF">TAV_000178100</name>
</gene>
<name>A0A3B0MPH7_THEAN</name>
<dbReference type="Pfam" id="PF01805">
    <property type="entry name" value="Surp"/>
    <property type="match status" value="2"/>
</dbReference>
<feature type="domain" description="SURP motif" evidence="8">
    <location>
        <begin position="17"/>
        <end position="64"/>
    </location>
</feature>
<evidence type="ECO:0000256" key="6">
    <source>
        <dbReference type="ARBA" id="ARBA00023242"/>
    </source>
</evidence>
<dbReference type="InterPro" id="IPR035967">
    <property type="entry name" value="SWAP/Surp_sf"/>
</dbReference>
<dbReference type="PANTHER" id="PTHR15316:SF1">
    <property type="entry name" value="SPLICING FACTOR 3A SUBUNIT 1"/>
    <property type="match status" value="1"/>
</dbReference>
<dbReference type="GO" id="GO:0003723">
    <property type="term" value="F:RNA binding"/>
    <property type="evidence" value="ECO:0007669"/>
    <property type="project" value="InterPro"/>
</dbReference>
<dbReference type="InterPro" id="IPR045146">
    <property type="entry name" value="SF3A1"/>
</dbReference>